<keyword evidence="3" id="KW-0963">Cytoplasm</keyword>
<dbReference type="NCBIfam" id="TIGR00496">
    <property type="entry name" value="frr"/>
    <property type="match status" value="1"/>
</dbReference>
<comment type="subcellular location">
    <subcellularLocation>
        <location evidence="3">Cytoplasm</location>
    </subcellularLocation>
</comment>
<gene>
    <name evidence="3 5" type="primary">frr</name>
    <name evidence="5" type="ORF">K668_00245</name>
</gene>
<proteinExistence type="inferred from homology"/>
<evidence type="ECO:0000313" key="6">
    <source>
        <dbReference type="Proteomes" id="UP000027182"/>
    </source>
</evidence>
<dbReference type="GO" id="GO:0005737">
    <property type="term" value="C:cytoplasm"/>
    <property type="evidence" value="ECO:0007669"/>
    <property type="project" value="UniProtKB-SubCell"/>
</dbReference>
<dbReference type="EMBL" id="CP005933">
    <property type="protein sequence ID" value="AIA33641.1"/>
    <property type="molecule type" value="Genomic_DNA"/>
</dbReference>
<protein>
    <recommendedName>
        <fullName evidence="3">Ribosome-recycling factor</fullName>
        <shortName evidence="3">RRF</shortName>
    </recommendedName>
    <alternativeName>
        <fullName evidence="3">Ribosome-releasing factor</fullName>
    </alternativeName>
</protein>
<dbReference type="InterPro" id="IPR023584">
    <property type="entry name" value="Ribosome_recyc_fac_dom"/>
</dbReference>
<sequence>MDTELIILELEEEIEKAINHLVFELSKTSTGRANPQLIRGIKINYYDTLTPIEELANISVPEAQQLLIKPFDATTVRDIIKAITNAQLGINPVDEGSQIRIKFPPLTTERKKELVKALSKHSEVAKVGIRSARQNANKIIKSNDEISEDAQKRYLLDVQKIVDKNIEHVDELVSKKEKEIMTV</sequence>
<dbReference type="GO" id="GO:0043023">
    <property type="term" value="F:ribosomal large subunit binding"/>
    <property type="evidence" value="ECO:0007669"/>
    <property type="project" value="TreeGrafter"/>
</dbReference>
<dbReference type="FunFam" id="3.30.1360.40:FF:000001">
    <property type="entry name" value="Ribosome-recycling factor"/>
    <property type="match status" value="1"/>
</dbReference>
<comment type="function">
    <text evidence="3">Responsible for the release of ribosomes from messenger RNA at the termination of protein biosynthesis. May increase the efficiency of translation by recycling ribosomes from one round of translation to another.</text>
</comment>
<dbReference type="AlphaFoldDB" id="A0A059Y7K7"/>
<name>A0A059Y7K7_MYCBV</name>
<dbReference type="HAMAP" id="MF_00040">
    <property type="entry name" value="RRF"/>
    <property type="match status" value="1"/>
</dbReference>
<evidence type="ECO:0000256" key="1">
    <source>
        <dbReference type="ARBA" id="ARBA00005912"/>
    </source>
</evidence>
<evidence type="ECO:0000313" key="5">
    <source>
        <dbReference type="EMBL" id="AIA33641.1"/>
    </source>
</evidence>
<organism evidence="5 6">
    <name type="scientific">Mycoplasmopsis bovis CQ-W70</name>
    <dbReference type="NCBI Taxonomy" id="1316930"/>
    <lineage>
        <taxon>Bacteria</taxon>
        <taxon>Bacillati</taxon>
        <taxon>Mycoplasmatota</taxon>
        <taxon>Mycoplasmoidales</taxon>
        <taxon>Metamycoplasmataceae</taxon>
        <taxon>Mycoplasmopsis</taxon>
    </lineage>
</organism>
<dbReference type="Gene3D" id="1.10.132.20">
    <property type="entry name" value="Ribosome-recycling factor"/>
    <property type="match status" value="1"/>
</dbReference>
<dbReference type="SUPFAM" id="SSF55194">
    <property type="entry name" value="Ribosome recycling factor, RRF"/>
    <property type="match status" value="1"/>
</dbReference>
<evidence type="ECO:0000259" key="4">
    <source>
        <dbReference type="Pfam" id="PF01765"/>
    </source>
</evidence>
<accession>A0A059Y7K7</accession>
<dbReference type="Gene3D" id="3.30.1360.40">
    <property type="match status" value="1"/>
</dbReference>
<dbReference type="PANTHER" id="PTHR20982:SF3">
    <property type="entry name" value="MITOCHONDRIAL RIBOSOME RECYCLING FACTOR PSEUDO 1"/>
    <property type="match status" value="1"/>
</dbReference>
<feature type="domain" description="Ribosome recycling factor" evidence="4">
    <location>
        <begin position="24"/>
        <end position="181"/>
    </location>
</feature>
<reference evidence="5 6" key="1">
    <citation type="submission" date="2013-04" db="EMBL/GenBank/DDBJ databases">
        <authorList>
            <person name="Lin L."/>
            <person name="Zeng Z."/>
            <person name="Xie J."/>
            <person name="Luo L."/>
            <person name="Yang Z."/>
            <person name="Liang W."/>
            <person name="Lin H."/>
            <person name="Dong C."/>
            <person name="Sun Y."/>
        </authorList>
    </citation>
    <scope>NUCLEOTIDE SEQUENCE [LARGE SCALE GENOMIC DNA]</scope>
    <source>
        <strain evidence="5 6">CQ-W70</strain>
    </source>
</reference>
<dbReference type="KEGG" id="mbq:K668_00245"/>
<dbReference type="Proteomes" id="UP000027182">
    <property type="component" value="Chromosome"/>
</dbReference>
<comment type="similarity">
    <text evidence="1 3">Belongs to the RRF family.</text>
</comment>
<evidence type="ECO:0000256" key="2">
    <source>
        <dbReference type="ARBA" id="ARBA00022917"/>
    </source>
</evidence>
<dbReference type="PANTHER" id="PTHR20982">
    <property type="entry name" value="RIBOSOME RECYCLING FACTOR"/>
    <property type="match status" value="1"/>
</dbReference>
<dbReference type="Pfam" id="PF01765">
    <property type="entry name" value="RRF"/>
    <property type="match status" value="1"/>
</dbReference>
<evidence type="ECO:0000256" key="3">
    <source>
        <dbReference type="HAMAP-Rule" id="MF_00040"/>
    </source>
</evidence>
<dbReference type="PATRIC" id="fig|1316930.3.peg.51"/>
<dbReference type="InterPro" id="IPR036191">
    <property type="entry name" value="RRF_sf"/>
</dbReference>
<dbReference type="GO" id="GO:0006415">
    <property type="term" value="P:translational termination"/>
    <property type="evidence" value="ECO:0007669"/>
    <property type="project" value="UniProtKB-UniRule"/>
</dbReference>
<keyword evidence="2 3" id="KW-0648">Protein biosynthesis</keyword>
<dbReference type="RefSeq" id="WP_013954514.1">
    <property type="nucleotide sequence ID" value="NZ_CP005933.1"/>
</dbReference>
<dbReference type="HOGENOM" id="CLU_073981_2_1_14"/>
<dbReference type="InterPro" id="IPR002661">
    <property type="entry name" value="Ribosome_recyc_fac"/>
</dbReference>